<evidence type="ECO:0000313" key="4">
    <source>
        <dbReference type="Proteomes" id="UP001374803"/>
    </source>
</evidence>
<evidence type="ECO:0000313" key="3">
    <source>
        <dbReference type="EMBL" id="WXB06879.1"/>
    </source>
</evidence>
<dbReference type="Proteomes" id="UP001374803">
    <property type="component" value="Chromosome"/>
</dbReference>
<dbReference type="PROSITE" id="PS51257">
    <property type="entry name" value="PROKAR_LIPOPROTEIN"/>
    <property type="match status" value="1"/>
</dbReference>
<keyword evidence="2" id="KW-0732">Signal</keyword>
<proteinExistence type="predicted"/>
<name>A0ABZ2L7G6_9BACT</name>
<accession>A0ABZ2L7G6</accession>
<sequence length="313" mass="32831">MERSFRWVACTLVLGAGFAAACGESSSGGPSAKDTDGGGGVADAAPSEGGNTDGGDQGPSPKYVGRVLTDTRWEQSASSGQRSYRTFSFAAFYRSNETVEVTASDEGTKVSRCRMSDLGGGCAVRTCDTERFDAGVDAGIGPMPHAGNIAIEASDELKTQLEPTRDGRYRASDDNGIRSEAEKLAVDAVGGEVPAFHTELFAPREALVARESLALGTIERSKGFDLTWSGGANSQLGVSLGDVTCEFDGNTKTAHVPSEALESLQNGATYVLYVYTQRTSHAVAGAWDVAVTARAAAHFPDNQDVCYVAMTLR</sequence>
<gene>
    <name evidence="3" type="ORF">LVJ94_06475</name>
</gene>
<feature type="region of interest" description="Disordered" evidence="1">
    <location>
        <begin position="25"/>
        <end position="64"/>
    </location>
</feature>
<dbReference type="RefSeq" id="WP_394836536.1">
    <property type="nucleotide sequence ID" value="NZ_CP089929.1"/>
</dbReference>
<evidence type="ECO:0000256" key="2">
    <source>
        <dbReference type="SAM" id="SignalP"/>
    </source>
</evidence>
<organism evidence="3 4">
    <name type="scientific">Pendulispora rubella</name>
    <dbReference type="NCBI Taxonomy" id="2741070"/>
    <lineage>
        <taxon>Bacteria</taxon>
        <taxon>Pseudomonadati</taxon>
        <taxon>Myxococcota</taxon>
        <taxon>Myxococcia</taxon>
        <taxon>Myxococcales</taxon>
        <taxon>Sorangiineae</taxon>
        <taxon>Pendulisporaceae</taxon>
        <taxon>Pendulispora</taxon>
    </lineage>
</organism>
<evidence type="ECO:0000256" key="1">
    <source>
        <dbReference type="SAM" id="MobiDB-lite"/>
    </source>
</evidence>
<reference evidence="3" key="1">
    <citation type="submission" date="2021-12" db="EMBL/GenBank/DDBJ databases">
        <title>Discovery of the Pendulisporaceae a myxobacterial family with distinct sporulation behavior and unique specialized metabolism.</title>
        <authorList>
            <person name="Garcia R."/>
            <person name="Popoff A."/>
            <person name="Bader C.D."/>
            <person name="Loehr J."/>
            <person name="Walesch S."/>
            <person name="Walt C."/>
            <person name="Boldt J."/>
            <person name="Bunk B."/>
            <person name="Haeckl F.J.F.P.J."/>
            <person name="Gunesch A.P."/>
            <person name="Birkelbach J."/>
            <person name="Nuebel U."/>
            <person name="Pietschmann T."/>
            <person name="Bach T."/>
            <person name="Mueller R."/>
        </authorList>
    </citation>
    <scope>NUCLEOTIDE SEQUENCE</scope>
    <source>
        <strain evidence="3">MSr11367</strain>
    </source>
</reference>
<feature type="signal peptide" evidence="2">
    <location>
        <begin position="1"/>
        <end position="21"/>
    </location>
</feature>
<protein>
    <recommendedName>
        <fullName evidence="5">Lipoprotein</fullName>
    </recommendedName>
</protein>
<dbReference type="EMBL" id="CP089983">
    <property type="protein sequence ID" value="WXB06879.1"/>
    <property type="molecule type" value="Genomic_DNA"/>
</dbReference>
<feature type="chain" id="PRO_5045585403" description="Lipoprotein" evidence="2">
    <location>
        <begin position="22"/>
        <end position="313"/>
    </location>
</feature>
<evidence type="ECO:0008006" key="5">
    <source>
        <dbReference type="Google" id="ProtNLM"/>
    </source>
</evidence>
<keyword evidence="4" id="KW-1185">Reference proteome</keyword>